<dbReference type="InterPro" id="IPR011991">
    <property type="entry name" value="ArsR-like_HTH"/>
</dbReference>
<dbReference type="SUPFAM" id="SSF46785">
    <property type="entry name" value="Winged helix' DNA-binding domain"/>
    <property type="match status" value="1"/>
</dbReference>
<evidence type="ECO:0000313" key="5">
    <source>
        <dbReference type="EMBL" id="GIJ61682.1"/>
    </source>
</evidence>
<dbReference type="PANTHER" id="PTHR33154:SF33">
    <property type="entry name" value="TRANSCRIPTIONAL REPRESSOR SDPR"/>
    <property type="match status" value="1"/>
</dbReference>
<accession>A0A8J3ZCZ7</accession>
<dbReference type="GO" id="GO:0003700">
    <property type="term" value="F:DNA-binding transcription factor activity"/>
    <property type="evidence" value="ECO:0007669"/>
    <property type="project" value="InterPro"/>
</dbReference>
<evidence type="ECO:0000313" key="6">
    <source>
        <dbReference type="Proteomes" id="UP000612585"/>
    </source>
</evidence>
<dbReference type="CDD" id="cd00090">
    <property type="entry name" value="HTH_ARSR"/>
    <property type="match status" value="1"/>
</dbReference>
<keyword evidence="3" id="KW-0804">Transcription</keyword>
<evidence type="ECO:0000259" key="4">
    <source>
        <dbReference type="SMART" id="SM00418"/>
    </source>
</evidence>
<evidence type="ECO:0000256" key="3">
    <source>
        <dbReference type="ARBA" id="ARBA00023163"/>
    </source>
</evidence>
<dbReference type="Proteomes" id="UP000612585">
    <property type="component" value="Unassembled WGS sequence"/>
</dbReference>
<dbReference type="AlphaFoldDB" id="A0A8J3ZCZ7"/>
<gene>
    <name evidence="5" type="ORF">Vau01_091980</name>
</gene>
<dbReference type="InterPro" id="IPR051081">
    <property type="entry name" value="HTH_MetalResp_TranReg"/>
</dbReference>
<evidence type="ECO:0000256" key="2">
    <source>
        <dbReference type="ARBA" id="ARBA00023125"/>
    </source>
</evidence>
<dbReference type="Pfam" id="PF12840">
    <property type="entry name" value="HTH_20"/>
    <property type="match status" value="1"/>
</dbReference>
<dbReference type="InterPro" id="IPR036388">
    <property type="entry name" value="WH-like_DNA-bd_sf"/>
</dbReference>
<feature type="domain" description="HTH arsR-type" evidence="4">
    <location>
        <begin position="28"/>
        <end position="107"/>
    </location>
</feature>
<organism evidence="5 6">
    <name type="scientific">Virgisporangium aurantiacum</name>
    <dbReference type="NCBI Taxonomy" id="175570"/>
    <lineage>
        <taxon>Bacteria</taxon>
        <taxon>Bacillati</taxon>
        <taxon>Actinomycetota</taxon>
        <taxon>Actinomycetes</taxon>
        <taxon>Micromonosporales</taxon>
        <taxon>Micromonosporaceae</taxon>
        <taxon>Virgisporangium</taxon>
    </lineage>
</organism>
<proteinExistence type="predicted"/>
<sequence length="212" mass="23278">MNGTLRGVAEDEGVADEAPKRAKISDPLVMRALAHPARLTILEELALGRAGTATEFAAVCGLTPSATSYHLRALARAGLVQEAPGRGDGRERVWQLVVSGGYEVEIRPGSDAETIKAEQELVLIWLARSEARVRNWVVRWPDEPREWYEAASLSETMIVATVDELRDLNRKVAALLQPYALSHRAEPPPESRMLAIGYRTVPLPDKPDKSGH</sequence>
<evidence type="ECO:0000256" key="1">
    <source>
        <dbReference type="ARBA" id="ARBA00023015"/>
    </source>
</evidence>
<dbReference type="EMBL" id="BOPG01000069">
    <property type="protein sequence ID" value="GIJ61682.1"/>
    <property type="molecule type" value="Genomic_DNA"/>
</dbReference>
<protein>
    <submittedName>
        <fullName evidence="5">Transcriptional regulator</fullName>
    </submittedName>
</protein>
<dbReference type="InterPro" id="IPR001845">
    <property type="entry name" value="HTH_ArsR_DNA-bd_dom"/>
</dbReference>
<dbReference type="Gene3D" id="1.10.10.10">
    <property type="entry name" value="Winged helix-like DNA-binding domain superfamily/Winged helix DNA-binding domain"/>
    <property type="match status" value="1"/>
</dbReference>
<reference evidence="5" key="1">
    <citation type="submission" date="2021-01" db="EMBL/GenBank/DDBJ databases">
        <title>Whole genome shotgun sequence of Virgisporangium aurantiacum NBRC 16421.</title>
        <authorList>
            <person name="Komaki H."/>
            <person name="Tamura T."/>
        </authorList>
    </citation>
    <scope>NUCLEOTIDE SEQUENCE</scope>
    <source>
        <strain evidence="5">NBRC 16421</strain>
    </source>
</reference>
<keyword evidence="6" id="KW-1185">Reference proteome</keyword>
<dbReference type="InterPro" id="IPR036390">
    <property type="entry name" value="WH_DNA-bd_sf"/>
</dbReference>
<dbReference type="SMART" id="SM00418">
    <property type="entry name" value="HTH_ARSR"/>
    <property type="match status" value="1"/>
</dbReference>
<keyword evidence="2" id="KW-0238">DNA-binding</keyword>
<dbReference type="GO" id="GO:0003677">
    <property type="term" value="F:DNA binding"/>
    <property type="evidence" value="ECO:0007669"/>
    <property type="project" value="UniProtKB-KW"/>
</dbReference>
<keyword evidence="1" id="KW-0805">Transcription regulation</keyword>
<name>A0A8J3ZCZ7_9ACTN</name>
<dbReference type="PANTHER" id="PTHR33154">
    <property type="entry name" value="TRANSCRIPTIONAL REGULATOR, ARSR FAMILY"/>
    <property type="match status" value="1"/>
</dbReference>
<comment type="caution">
    <text evidence="5">The sequence shown here is derived from an EMBL/GenBank/DDBJ whole genome shotgun (WGS) entry which is preliminary data.</text>
</comment>